<comment type="caution">
    <text evidence="1">The sequence shown here is derived from an EMBL/GenBank/DDBJ whole genome shotgun (WGS) entry which is preliminary data.</text>
</comment>
<keyword evidence="2" id="KW-1185">Reference proteome</keyword>
<sequence length="156" mass="17506">MSKSNLKSSGKFDIRLNQTSTILASRKLTFENQMPQTSTYLTLSEVQNLNAYHEFTCASNLSRVFVVKLKSSIKDLVEKEIELDSVSRTAATHPIRDGIKQRQEAVSACKTFVTRTVENLRAKFSNSEDVKIKSAMCSVLNPGSLSEQILNLEWTN</sequence>
<dbReference type="EMBL" id="JARBDR010000544">
    <property type="protein sequence ID" value="KAJ8311196.1"/>
    <property type="molecule type" value="Genomic_DNA"/>
</dbReference>
<protein>
    <submittedName>
        <fullName evidence="1">Uncharacterized protein</fullName>
    </submittedName>
</protein>
<accession>A0ABQ9F1C4</accession>
<name>A0ABQ9F1C4_TEGGR</name>
<reference evidence="1 2" key="1">
    <citation type="submission" date="2022-12" db="EMBL/GenBank/DDBJ databases">
        <title>Chromosome-level genome of Tegillarca granosa.</title>
        <authorList>
            <person name="Kim J."/>
        </authorList>
    </citation>
    <scope>NUCLEOTIDE SEQUENCE [LARGE SCALE GENOMIC DNA]</scope>
    <source>
        <strain evidence="1">Teg-2019</strain>
        <tissue evidence="1">Adductor muscle</tissue>
    </source>
</reference>
<organism evidence="1 2">
    <name type="scientific">Tegillarca granosa</name>
    <name type="common">Malaysian cockle</name>
    <name type="synonym">Anadara granosa</name>
    <dbReference type="NCBI Taxonomy" id="220873"/>
    <lineage>
        <taxon>Eukaryota</taxon>
        <taxon>Metazoa</taxon>
        <taxon>Spiralia</taxon>
        <taxon>Lophotrochozoa</taxon>
        <taxon>Mollusca</taxon>
        <taxon>Bivalvia</taxon>
        <taxon>Autobranchia</taxon>
        <taxon>Pteriomorphia</taxon>
        <taxon>Arcoida</taxon>
        <taxon>Arcoidea</taxon>
        <taxon>Arcidae</taxon>
        <taxon>Tegillarca</taxon>
    </lineage>
</organism>
<proteinExistence type="predicted"/>
<evidence type="ECO:0000313" key="2">
    <source>
        <dbReference type="Proteomes" id="UP001217089"/>
    </source>
</evidence>
<evidence type="ECO:0000313" key="1">
    <source>
        <dbReference type="EMBL" id="KAJ8311196.1"/>
    </source>
</evidence>
<gene>
    <name evidence="1" type="ORF">KUTeg_011259</name>
</gene>
<dbReference type="Proteomes" id="UP001217089">
    <property type="component" value="Unassembled WGS sequence"/>
</dbReference>